<evidence type="ECO:0000256" key="1">
    <source>
        <dbReference type="SAM" id="MobiDB-lite"/>
    </source>
</evidence>
<gene>
    <name evidence="2" type="ORF">L210DRAFT_3586935</name>
</gene>
<keyword evidence="3" id="KW-1185">Reference proteome</keyword>
<feature type="compositionally biased region" description="Basic and acidic residues" evidence="1">
    <location>
        <begin position="76"/>
        <end position="85"/>
    </location>
</feature>
<dbReference type="Proteomes" id="UP001194468">
    <property type="component" value="Unassembled WGS sequence"/>
</dbReference>
<feature type="region of interest" description="Disordered" evidence="1">
    <location>
        <begin position="20"/>
        <end position="97"/>
    </location>
</feature>
<feature type="compositionally biased region" description="Basic and acidic residues" evidence="1">
    <location>
        <begin position="20"/>
        <end position="31"/>
    </location>
</feature>
<reference evidence="2" key="2">
    <citation type="journal article" date="2020" name="Nat. Commun.">
        <title>Large-scale genome sequencing of mycorrhizal fungi provides insights into the early evolution of symbiotic traits.</title>
        <authorList>
            <person name="Miyauchi S."/>
            <person name="Kiss E."/>
            <person name="Kuo A."/>
            <person name="Drula E."/>
            <person name="Kohler A."/>
            <person name="Sanchez-Garcia M."/>
            <person name="Morin E."/>
            <person name="Andreopoulos B."/>
            <person name="Barry K.W."/>
            <person name="Bonito G."/>
            <person name="Buee M."/>
            <person name="Carver A."/>
            <person name="Chen C."/>
            <person name="Cichocki N."/>
            <person name="Clum A."/>
            <person name="Culley D."/>
            <person name="Crous P.W."/>
            <person name="Fauchery L."/>
            <person name="Girlanda M."/>
            <person name="Hayes R.D."/>
            <person name="Keri Z."/>
            <person name="LaButti K."/>
            <person name="Lipzen A."/>
            <person name="Lombard V."/>
            <person name="Magnuson J."/>
            <person name="Maillard F."/>
            <person name="Murat C."/>
            <person name="Nolan M."/>
            <person name="Ohm R.A."/>
            <person name="Pangilinan J."/>
            <person name="Pereira M.F."/>
            <person name="Perotto S."/>
            <person name="Peter M."/>
            <person name="Pfister S."/>
            <person name="Riley R."/>
            <person name="Sitrit Y."/>
            <person name="Stielow J.B."/>
            <person name="Szollosi G."/>
            <person name="Zifcakova L."/>
            <person name="Stursova M."/>
            <person name="Spatafora J.W."/>
            <person name="Tedersoo L."/>
            <person name="Vaario L.M."/>
            <person name="Yamada A."/>
            <person name="Yan M."/>
            <person name="Wang P."/>
            <person name="Xu J."/>
            <person name="Bruns T."/>
            <person name="Baldrian P."/>
            <person name="Vilgalys R."/>
            <person name="Dunand C."/>
            <person name="Henrissat B."/>
            <person name="Grigoriev I.V."/>
            <person name="Hibbett D."/>
            <person name="Nagy L.G."/>
            <person name="Martin F.M."/>
        </authorList>
    </citation>
    <scope>NUCLEOTIDE SEQUENCE</scope>
    <source>
        <strain evidence="2">BED1</strain>
    </source>
</reference>
<evidence type="ECO:0000313" key="2">
    <source>
        <dbReference type="EMBL" id="KAF8415312.1"/>
    </source>
</evidence>
<sequence length="97" mass="11073">ELKADLERQHRVQMNAAILEARDKEEREHMVRLAQPPGSHPPVPELRLGEAPEQTRTEPSVHTRSDSAPSSTVRDPWAEVKRGSDEPQPWTPVVRRK</sequence>
<protein>
    <submittedName>
        <fullName evidence="2">Uncharacterized protein</fullName>
    </submittedName>
</protein>
<feature type="compositionally biased region" description="Basic and acidic residues" evidence="1">
    <location>
        <begin position="47"/>
        <end position="65"/>
    </location>
</feature>
<organism evidence="2 3">
    <name type="scientific">Boletus edulis BED1</name>
    <dbReference type="NCBI Taxonomy" id="1328754"/>
    <lineage>
        <taxon>Eukaryota</taxon>
        <taxon>Fungi</taxon>
        <taxon>Dikarya</taxon>
        <taxon>Basidiomycota</taxon>
        <taxon>Agaricomycotina</taxon>
        <taxon>Agaricomycetes</taxon>
        <taxon>Agaricomycetidae</taxon>
        <taxon>Boletales</taxon>
        <taxon>Boletineae</taxon>
        <taxon>Boletaceae</taxon>
        <taxon>Boletoideae</taxon>
        <taxon>Boletus</taxon>
    </lineage>
</organism>
<name>A0AAD4G5N6_BOLED</name>
<dbReference type="EMBL" id="WHUW01000343">
    <property type="protein sequence ID" value="KAF8415312.1"/>
    <property type="molecule type" value="Genomic_DNA"/>
</dbReference>
<reference evidence="2" key="1">
    <citation type="submission" date="2019-10" db="EMBL/GenBank/DDBJ databases">
        <authorList>
            <consortium name="DOE Joint Genome Institute"/>
            <person name="Kuo A."/>
            <person name="Miyauchi S."/>
            <person name="Kiss E."/>
            <person name="Drula E."/>
            <person name="Kohler A."/>
            <person name="Sanchez-Garcia M."/>
            <person name="Andreopoulos B."/>
            <person name="Barry K.W."/>
            <person name="Bonito G."/>
            <person name="Buee M."/>
            <person name="Carver A."/>
            <person name="Chen C."/>
            <person name="Cichocki N."/>
            <person name="Clum A."/>
            <person name="Culley D."/>
            <person name="Crous P.W."/>
            <person name="Fauchery L."/>
            <person name="Girlanda M."/>
            <person name="Hayes R."/>
            <person name="Keri Z."/>
            <person name="LaButti K."/>
            <person name="Lipzen A."/>
            <person name="Lombard V."/>
            <person name="Magnuson J."/>
            <person name="Maillard F."/>
            <person name="Morin E."/>
            <person name="Murat C."/>
            <person name="Nolan M."/>
            <person name="Ohm R."/>
            <person name="Pangilinan J."/>
            <person name="Pereira M."/>
            <person name="Perotto S."/>
            <person name="Peter M."/>
            <person name="Riley R."/>
            <person name="Sitrit Y."/>
            <person name="Stielow B."/>
            <person name="Szollosi G."/>
            <person name="Zifcakova L."/>
            <person name="Stursova M."/>
            <person name="Spatafora J.W."/>
            <person name="Tedersoo L."/>
            <person name="Vaario L.-M."/>
            <person name="Yamada A."/>
            <person name="Yan M."/>
            <person name="Wang P."/>
            <person name="Xu J."/>
            <person name="Bruns T."/>
            <person name="Baldrian P."/>
            <person name="Vilgalys R."/>
            <person name="Henrissat B."/>
            <person name="Grigoriev I.V."/>
            <person name="Hibbett D."/>
            <person name="Nagy L.G."/>
            <person name="Martin F.M."/>
        </authorList>
    </citation>
    <scope>NUCLEOTIDE SEQUENCE</scope>
    <source>
        <strain evidence="2">BED1</strain>
    </source>
</reference>
<comment type="caution">
    <text evidence="2">The sequence shown here is derived from an EMBL/GenBank/DDBJ whole genome shotgun (WGS) entry which is preliminary data.</text>
</comment>
<dbReference type="AlphaFoldDB" id="A0AAD4G5N6"/>
<evidence type="ECO:0000313" key="3">
    <source>
        <dbReference type="Proteomes" id="UP001194468"/>
    </source>
</evidence>
<proteinExistence type="predicted"/>
<accession>A0AAD4G5N6</accession>
<feature type="non-terminal residue" evidence="2">
    <location>
        <position position="1"/>
    </location>
</feature>